<keyword evidence="7 14" id="KW-0812">Transmembrane</keyword>
<comment type="pathway">
    <text evidence="2 14 15">Porphyrin-containing compound metabolism; protoporphyrin-IX biosynthesis; protoporphyrin-IX from protoporphyrinogen-IX: step 1/1.</text>
</comment>
<comment type="subcellular location">
    <subcellularLocation>
        <location evidence="1 14">Cell membrane</location>
        <topology evidence="1 14">Multi-pass membrane protein</topology>
    </subcellularLocation>
</comment>
<evidence type="ECO:0000256" key="12">
    <source>
        <dbReference type="ARBA" id="ARBA00023136"/>
    </source>
</evidence>
<evidence type="ECO:0000256" key="4">
    <source>
        <dbReference type="ARBA" id="ARBA00017504"/>
    </source>
</evidence>
<evidence type="ECO:0000256" key="3">
    <source>
        <dbReference type="ARBA" id="ARBA00006501"/>
    </source>
</evidence>
<comment type="cofactor">
    <cofactor evidence="14 15">
        <name>heme b</name>
        <dbReference type="ChEBI" id="CHEBI:60344"/>
    </cofactor>
    <text evidence="14 15">Binds 1 heme b (iron(II)-protoporphyrin IX) group per subunit.</text>
</comment>
<dbReference type="GO" id="GO:0006782">
    <property type="term" value="P:protoporphyrinogen IX biosynthetic process"/>
    <property type="evidence" value="ECO:0007669"/>
    <property type="project" value="UniProtKB-UniRule"/>
</dbReference>
<reference evidence="17" key="2">
    <citation type="submission" date="2015-08" db="EMBL/GenBank/DDBJ databases">
        <title>Complete DNA Sequence of Pseudomonas syringae pv. actinidiae, the Causal Agent of Kiwifruit Canker Disease.</title>
        <authorList>
            <person name="Rikkerink E.H.A."/>
            <person name="Fineran P.C."/>
        </authorList>
    </citation>
    <scope>NUCLEOTIDE SEQUENCE</scope>
    <source>
        <strain evidence="17">SkMP5</strain>
    </source>
</reference>
<dbReference type="PANTHER" id="PTHR40255">
    <property type="entry name" value="UPF0093 MEMBRANE PROTEIN SLR1790"/>
    <property type="match status" value="1"/>
</dbReference>
<keyword evidence="10 14" id="KW-0560">Oxidoreductase</keyword>
<evidence type="ECO:0000313" key="18">
    <source>
        <dbReference type="Proteomes" id="UP000253740"/>
    </source>
</evidence>
<dbReference type="EMBL" id="DF970175">
    <property type="protein sequence ID" value="GAP65764.1"/>
    <property type="molecule type" value="Genomic_DNA"/>
</dbReference>
<comment type="similarity">
    <text evidence="3 14 15">Belongs to the HemJ family.</text>
</comment>
<keyword evidence="12 14" id="KW-0472">Membrane</keyword>
<feature type="transmembrane region" description="Helical" evidence="14">
    <location>
        <begin position="122"/>
        <end position="140"/>
    </location>
</feature>
<evidence type="ECO:0000256" key="8">
    <source>
        <dbReference type="ARBA" id="ARBA00022723"/>
    </source>
</evidence>
<reference evidence="16" key="1">
    <citation type="submission" date="2015-03" db="EMBL/GenBank/DDBJ databases">
        <title>Draft genome sequence of Mizugakiibacter sediminis skMP5.</title>
        <authorList>
            <person name="Watanabe T."/>
            <person name="Kojima H."/>
            <person name="Fukui M."/>
        </authorList>
    </citation>
    <scope>NUCLEOTIDE SEQUENCE</scope>
    <source>
        <strain evidence="16">SkMP5</strain>
    </source>
</reference>
<dbReference type="GO" id="GO:0005886">
    <property type="term" value="C:plasma membrane"/>
    <property type="evidence" value="ECO:0007669"/>
    <property type="project" value="UniProtKB-SubCell"/>
</dbReference>
<dbReference type="InterPro" id="IPR005265">
    <property type="entry name" value="HemJ-like"/>
</dbReference>
<feature type="binding site" description="axial binding residue" evidence="14">
    <location>
        <position position="87"/>
    </location>
    <ligand>
        <name>heme</name>
        <dbReference type="ChEBI" id="CHEBI:30413"/>
    </ligand>
    <ligandPart>
        <name>Fe</name>
        <dbReference type="ChEBI" id="CHEBI:18248"/>
    </ligandPart>
</feature>
<dbReference type="EC" id="1.3.99.-" evidence="14 15"/>
<evidence type="ECO:0000313" key="17">
    <source>
        <dbReference type="EMBL" id="GAP65764.1"/>
    </source>
</evidence>
<evidence type="ECO:0000256" key="10">
    <source>
        <dbReference type="ARBA" id="ARBA00023002"/>
    </source>
</evidence>
<evidence type="ECO:0000313" key="16">
    <source>
        <dbReference type="EMBL" id="GAN45038.1"/>
    </source>
</evidence>
<feature type="transmembrane region" description="Helical" evidence="14">
    <location>
        <begin position="48"/>
        <end position="71"/>
    </location>
</feature>
<dbReference type="RefSeq" id="WP_062535829.1">
    <property type="nucleotide sequence ID" value="NZ_DF970175.1"/>
</dbReference>
<dbReference type="Proteomes" id="UP000253740">
    <property type="component" value="Unassembled WGS sequence"/>
</dbReference>
<dbReference type="AlphaFoldDB" id="A0A0K8QLN1"/>
<dbReference type="OrthoDB" id="9800824at2"/>
<dbReference type="STRING" id="1475481.GCA_000953855_01075"/>
<feature type="binding site" description="axial binding residue" evidence="14">
    <location>
        <position position="8"/>
    </location>
    <ligand>
        <name>heme</name>
        <dbReference type="ChEBI" id="CHEBI:30413"/>
    </ligand>
    <ligandPart>
        <name>Fe</name>
        <dbReference type="ChEBI" id="CHEBI:18248"/>
    </ligandPart>
</feature>
<evidence type="ECO:0000256" key="13">
    <source>
        <dbReference type="ARBA" id="ARBA00048390"/>
    </source>
</evidence>
<evidence type="ECO:0000256" key="7">
    <source>
        <dbReference type="ARBA" id="ARBA00022692"/>
    </source>
</evidence>
<dbReference type="Pfam" id="PF03653">
    <property type="entry name" value="UPF0093"/>
    <property type="match status" value="1"/>
</dbReference>
<dbReference type="UniPathway" id="UPA00251">
    <property type="reaction ID" value="UER00324"/>
</dbReference>
<comment type="catalytic activity">
    <reaction evidence="13 14 15">
        <text>protoporphyrinogen IX + 3 A = protoporphyrin IX + 3 AH2</text>
        <dbReference type="Rhea" id="RHEA:62000"/>
        <dbReference type="ChEBI" id="CHEBI:13193"/>
        <dbReference type="ChEBI" id="CHEBI:17499"/>
        <dbReference type="ChEBI" id="CHEBI:57306"/>
        <dbReference type="ChEBI" id="CHEBI:57307"/>
    </reaction>
</comment>
<keyword evidence="18" id="KW-1185">Reference proteome</keyword>
<keyword evidence="6 14" id="KW-0349">Heme</keyword>
<dbReference type="GO" id="GO:0070818">
    <property type="term" value="F:protoporphyrinogen oxidase activity"/>
    <property type="evidence" value="ECO:0007669"/>
    <property type="project" value="UniProtKB-UniRule"/>
</dbReference>
<evidence type="ECO:0000256" key="9">
    <source>
        <dbReference type="ARBA" id="ARBA00022989"/>
    </source>
</evidence>
<accession>A0A0K8QLN1</accession>
<dbReference type="HOGENOM" id="CLU_125006_0_1_6"/>
<evidence type="ECO:0000256" key="1">
    <source>
        <dbReference type="ARBA" id="ARBA00004651"/>
    </source>
</evidence>
<comment type="function">
    <text evidence="14 15">Catalyzes the oxidation of protoporphyrinogen IX to protoporphyrin IX.</text>
</comment>
<proteinExistence type="inferred from homology"/>
<feature type="transmembrane region" description="Helical" evidence="14">
    <location>
        <begin position="83"/>
        <end position="101"/>
    </location>
</feature>
<evidence type="ECO:0000256" key="2">
    <source>
        <dbReference type="ARBA" id="ARBA00005073"/>
    </source>
</evidence>
<gene>
    <name evidence="16" type="ORF">MBSD_1577</name>
    <name evidence="17" type="ORF">MBSD_n1055</name>
</gene>
<evidence type="ECO:0000256" key="15">
    <source>
        <dbReference type="PIRNR" id="PIRNR004638"/>
    </source>
</evidence>
<keyword evidence="9 14" id="KW-1133">Transmembrane helix</keyword>
<keyword evidence="5 14" id="KW-1003">Cell membrane</keyword>
<evidence type="ECO:0000256" key="14">
    <source>
        <dbReference type="HAMAP-Rule" id="MF_02239"/>
    </source>
</evidence>
<evidence type="ECO:0000256" key="11">
    <source>
        <dbReference type="ARBA" id="ARBA00023004"/>
    </source>
</evidence>
<name>A0A0K8QLN1_9GAMM</name>
<dbReference type="PANTHER" id="PTHR40255:SF1">
    <property type="entry name" value="PROTOPORPHYRINOGEN IX OXIDASE"/>
    <property type="match status" value="1"/>
</dbReference>
<keyword evidence="8 14" id="KW-0479">Metal-binding</keyword>
<feature type="transmembrane region" description="Helical" evidence="14">
    <location>
        <begin position="6"/>
        <end position="27"/>
    </location>
</feature>
<organism evidence="17">
    <name type="scientific">Mizugakiibacter sediminis</name>
    <dbReference type="NCBI Taxonomy" id="1475481"/>
    <lineage>
        <taxon>Bacteria</taxon>
        <taxon>Pseudomonadati</taxon>
        <taxon>Pseudomonadota</taxon>
        <taxon>Gammaproteobacteria</taxon>
        <taxon>Lysobacterales</taxon>
        <taxon>Rhodanobacteraceae</taxon>
        <taxon>Mizugakiibacter</taxon>
    </lineage>
</organism>
<dbReference type="GO" id="GO:0046872">
    <property type="term" value="F:metal ion binding"/>
    <property type="evidence" value="ECO:0007669"/>
    <property type="project" value="UniProtKB-UniRule"/>
</dbReference>
<keyword evidence="11 14" id="KW-0408">Iron</keyword>
<dbReference type="PIRSF" id="PIRSF004638">
    <property type="entry name" value="UCP004638"/>
    <property type="match status" value="1"/>
</dbReference>
<evidence type="ECO:0000256" key="5">
    <source>
        <dbReference type="ARBA" id="ARBA00022475"/>
    </source>
</evidence>
<evidence type="ECO:0000256" key="6">
    <source>
        <dbReference type="ARBA" id="ARBA00022617"/>
    </source>
</evidence>
<dbReference type="HAMAP" id="MF_02239">
    <property type="entry name" value="HemJ"/>
    <property type="match status" value="1"/>
</dbReference>
<comment type="subunit">
    <text evidence="14">Homodimer.</text>
</comment>
<dbReference type="EMBL" id="DF952379">
    <property type="protein sequence ID" value="GAN45038.1"/>
    <property type="molecule type" value="Genomic_DNA"/>
</dbReference>
<sequence>MLWLKAFHVVFVVTWFAGLFYLPRLFVYHAEATEAVVRERLKVMERRLLGITHIGGTLAVLSGLATLGGWLLHAPGYFAASHWLHLKLLLVALLIGHHLWLARLTRLFARDACAWSSRRLRVFNEAPALLLIAIVVLAVVKPF</sequence>
<protein>
    <recommendedName>
        <fullName evidence="4 14">Protoporphyrinogen IX oxidase</fullName>
        <shortName evidence="14">PPO</shortName>
        <ecNumber evidence="14 15">1.3.99.-</ecNumber>
    </recommendedName>
</protein>